<keyword evidence="6" id="KW-1185">Reference proteome</keyword>
<dbReference type="PROSITE" id="PS51257">
    <property type="entry name" value="PROKAR_LIPOPROTEIN"/>
    <property type="match status" value="1"/>
</dbReference>
<dbReference type="Proteomes" id="UP000539313">
    <property type="component" value="Unassembled WGS sequence"/>
</dbReference>
<evidence type="ECO:0000256" key="1">
    <source>
        <dbReference type="ARBA" id="ARBA00022729"/>
    </source>
</evidence>
<evidence type="ECO:0000313" key="5">
    <source>
        <dbReference type="EMBL" id="MBA9006423.1"/>
    </source>
</evidence>
<gene>
    <name evidence="5" type="ORF">HNR21_005305</name>
</gene>
<sequence>MRRALIAGLSLLTAATAACSGGDDPPRYDTPARTARPSETPLPYRETRLGELAYTVMAVRTGIKEVIGSHGSIPAEGQYVRVRLLIDNRGRDRHQFVPSRQTLVTADGRAHRPDHDAMSVSRAVTGAQTLAREERRELDLWFEIPAAATVRALRITGDTTSSALGDQVSGAPADTARTVDIPL</sequence>
<comment type="caution">
    <text evidence="5">The sequence shown here is derived from an EMBL/GenBank/DDBJ whole genome shotgun (WGS) entry which is preliminary data.</text>
</comment>
<reference evidence="5 6" key="1">
    <citation type="submission" date="2020-08" db="EMBL/GenBank/DDBJ databases">
        <title>Sequencing the genomes of 1000 actinobacteria strains.</title>
        <authorList>
            <person name="Klenk H.-P."/>
        </authorList>
    </citation>
    <scope>NUCLEOTIDE SEQUENCE [LARGE SCALE GENOMIC DNA]</scope>
    <source>
        <strain evidence="5 6">DSM 45823</strain>
    </source>
</reference>
<dbReference type="InterPro" id="IPR029050">
    <property type="entry name" value="Immunoprotect_excell_Ig-like"/>
</dbReference>
<feature type="chain" id="PRO_5039394215" description="DUF4352 domain-containing protein" evidence="3">
    <location>
        <begin position="21"/>
        <end position="183"/>
    </location>
</feature>
<evidence type="ECO:0000256" key="2">
    <source>
        <dbReference type="SAM" id="MobiDB-lite"/>
    </source>
</evidence>
<dbReference type="InterPro" id="IPR029051">
    <property type="entry name" value="DUF4352"/>
</dbReference>
<dbReference type="Gene3D" id="2.60.40.1240">
    <property type="match status" value="1"/>
</dbReference>
<proteinExistence type="predicted"/>
<dbReference type="AlphaFoldDB" id="A0A7W3N2S5"/>
<organism evidence="5 6">
    <name type="scientific">Thermomonospora cellulosilytica</name>
    <dbReference type="NCBI Taxonomy" id="1411118"/>
    <lineage>
        <taxon>Bacteria</taxon>
        <taxon>Bacillati</taxon>
        <taxon>Actinomycetota</taxon>
        <taxon>Actinomycetes</taxon>
        <taxon>Streptosporangiales</taxon>
        <taxon>Thermomonosporaceae</taxon>
        <taxon>Thermomonospora</taxon>
    </lineage>
</organism>
<accession>A0A7W3N2S5</accession>
<dbReference type="RefSeq" id="WP_182707342.1">
    <property type="nucleotide sequence ID" value="NZ_JACJII010000001.1"/>
</dbReference>
<protein>
    <recommendedName>
        <fullName evidence="4">DUF4352 domain-containing protein</fullName>
    </recommendedName>
</protein>
<name>A0A7W3N2S5_9ACTN</name>
<evidence type="ECO:0000313" key="6">
    <source>
        <dbReference type="Proteomes" id="UP000539313"/>
    </source>
</evidence>
<dbReference type="EMBL" id="JACJII010000001">
    <property type="protein sequence ID" value="MBA9006423.1"/>
    <property type="molecule type" value="Genomic_DNA"/>
</dbReference>
<keyword evidence="1 3" id="KW-0732">Signal</keyword>
<dbReference type="Pfam" id="PF11611">
    <property type="entry name" value="DUF4352"/>
    <property type="match status" value="1"/>
</dbReference>
<feature type="signal peptide" evidence="3">
    <location>
        <begin position="1"/>
        <end position="20"/>
    </location>
</feature>
<feature type="region of interest" description="Disordered" evidence="2">
    <location>
        <begin position="161"/>
        <end position="183"/>
    </location>
</feature>
<evidence type="ECO:0000259" key="4">
    <source>
        <dbReference type="Pfam" id="PF11611"/>
    </source>
</evidence>
<feature type="region of interest" description="Disordered" evidence="2">
    <location>
        <begin position="20"/>
        <end position="42"/>
    </location>
</feature>
<evidence type="ECO:0000256" key="3">
    <source>
        <dbReference type="SAM" id="SignalP"/>
    </source>
</evidence>
<feature type="domain" description="DUF4352" evidence="4">
    <location>
        <begin position="47"/>
        <end position="158"/>
    </location>
</feature>